<evidence type="ECO:0000313" key="2">
    <source>
        <dbReference type="EMBL" id="MFC5496367.1"/>
    </source>
</evidence>
<reference evidence="3" key="1">
    <citation type="journal article" date="2019" name="Int. J. Syst. Evol. Microbiol.">
        <title>The Global Catalogue of Microorganisms (GCM) 10K type strain sequencing project: providing services to taxonomists for standard genome sequencing and annotation.</title>
        <authorList>
            <consortium name="The Broad Institute Genomics Platform"/>
            <consortium name="The Broad Institute Genome Sequencing Center for Infectious Disease"/>
            <person name="Wu L."/>
            <person name="Ma J."/>
        </authorList>
    </citation>
    <scope>NUCLEOTIDE SEQUENCE [LARGE SCALE GENOMIC DNA]</scope>
    <source>
        <strain evidence="3">CCUG 57401</strain>
    </source>
</reference>
<dbReference type="Gene3D" id="3.30.1540.10">
    <property type="entry name" value="formyl-coa transferase, domain 3"/>
    <property type="match status" value="1"/>
</dbReference>
<keyword evidence="3" id="KW-1185">Reference proteome</keyword>
<name>A0ABW0NBL5_9BURK</name>
<dbReference type="Proteomes" id="UP001596037">
    <property type="component" value="Unassembled WGS sequence"/>
</dbReference>
<gene>
    <name evidence="2" type="ORF">ACFPOE_02390</name>
</gene>
<evidence type="ECO:0000256" key="1">
    <source>
        <dbReference type="ARBA" id="ARBA00022679"/>
    </source>
</evidence>
<dbReference type="SUPFAM" id="SSF89796">
    <property type="entry name" value="CoA-transferase family III (CaiB/BaiF)"/>
    <property type="match status" value="1"/>
</dbReference>
<dbReference type="PANTHER" id="PTHR48207:SF3">
    <property type="entry name" value="SUCCINATE--HYDROXYMETHYLGLUTARATE COA-TRANSFERASE"/>
    <property type="match status" value="1"/>
</dbReference>
<dbReference type="InterPro" id="IPR023606">
    <property type="entry name" value="CoA-Trfase_III_dom_1_sf"/>
</dbReference>
<accession>A0ABW0NBL5</accession>
<dbReference type="GO" id="GO:0016740">
    <property type="term" value="F:transferase activity"/>
    <property type="evidence" value="ECO:0007669"/>
    <property type="project" value="UniProtKB-KW"/>
</dbReference>
<dbReference type="Gene3D" id="3.40.50.10540">
    <property type="entry name" value="Crotonobetainyl-coa:carnitine coa-transferase, domain 1"/>
    <property type="match status" value="1"/>
</dbReference>
<dbReference type="PANTHER" id="PTHR48207">
    <property type="entry name" value="SUCCINATE--HYDROXYMETHYLGLUTARATE COA-TRANSFERASE"/>
    <property type="match status" value="1"/>
</dbReference>
<protein>
    <submittedName>
        <fullName evidence="2">CaiB/BaiF CoA transferase family protein</fullName>
    </submittedName>
</protein>
<organism evidence="2 3">
    <name type="scientific">Caenimonas terrae</name>
    <dbReference type="NCBI Taxonomy" id="696074"/>
    <lineage>
        <taxon>Bacteria</taxon>
        <taxon>Pseudomonadati</taxon>
        <taxon>Pseudomonadota</taxon>
        <taxon>Betaproteobacteria</taxon>
        <taxon>Burkholderiales</taxon>
        <taxon>Comamonadaceae</taxon>
        <taxon>Caenimonas</taxon>
    </lineage>
</organism>
<comment type="caution">
    <text evidence="2">The sequence shown here is derived from an EMBL/GenBank/DDBJ whole genome shotgun (WGS) entry which is preliminary data.</text>
</comment>
<dbReference type="InterPro" id="IPR050483">
    <property type="entry name" value="CoA-transferase_III_domain"/>
</dbReference>
<evidence type="ECO:0000313" key="3">
    <source>
        <dbReference type="Proteomes" id="UP001596037"/>
    </source>
</evidence>
<sequence length="405" mass="43573">MSESSLPYAGIRVVEFTHMVMGPTCGMVLADLGAEVIKIEPVAGDNTRRLLGSGAGFFAMFNRNKKSIALDLQTAEGKEAALRLIATADIVSENFKPATMKKLGLDYESLRKLDPRLIYVSHKGFLPGPYDHRTALDEVVQMMGGLAYMTGRAGDPLRAGTSVNDIMGGMFGAIGAMAALAQREKTGKGQEVQSALFENNVFLVAQHMMQFAVTGKPADPMPSRISAWAIYDVFTVKDGEQIFLAVVSDTQWAIFCKAFGLAELQGDPRLVTNNDRVRARDWLIPLLRSQLAGHSAAELGAAFEDNGLPFAPITRPQDLFDDPHLNGTGGLAPLTLPDGRATRVPLLPLTLGGERPGVRLDPPRLGEHTGQLLREVGYSEAEIAALLSRHVIADPAAEAAPDKSQ</sequence>
<dbReference type="InterPro" id="IPR003673">
    <property type="entry name" value="CoA-Trfase_fam_III"/>
</dbReference>
<dbReference type="EMBL" id="JBHSMF010000002">
    <property type="protein sequence ID" value="MFC5496367.1"/>
    <property type="molecule type" value="Genomic_DNA"/>
</dbReference>
<proteinExistence type="predicted"/>
<dbReference type="InterPro" id="IPR044855">
    <property type="entry name" value="CoA-Trfase_III_dom3_sf"/>
</dbReference>
<dbReference type="Pfam" id="PF02515">
    <property type="entry name" value="CoA_transf_3"/>
    <property type="match status" value="1"/>
</dbReference>
<keyword evidence="1 2" id="KW-0808">Transferase</keyword>
<dbReference type="RefSeq" id="WP_376848390.1">
    <property type="nucleotide sequence ID" value="NZ_JBHSMF010000002.1"/>
</dbReference>